<dbReference type="PANTHER" id="PTHR42928">
    <property type="entry name" value="TRICARBOXYLATE-BINDING PROTEIN"/>
    <property type="match status" value="1"/>
</dbReference>
<evidence type="ECO:0000256" key="1">
    <source>
        <dbReference type="ARBA" id="ARBA00006987"/>
    </source>
</evidence>
<keyword evidence="4" id="KW-1185">Reference proteome</keyword>
<keyword evidence="2" id="KW-0732">Signal</keyword>
<proteinExistence type="inferred from homology"/>
<dbReference type="AlphaFoldDB" id="A0A480ASF6"/>
<comment type="caution">
    <text evidence="3">The sequence shown here is derived from an EMBL/GenBank/DDBJ whole genome shotgun (WGS) entry which is preliminary data.</text>
</comment>
<dbReference type="Gene3D" id="3.40.190.150">
    <property type="entry name" value="Bordetella uptake gene, domain 1"/>
    <property type="match status" value="1"/>
</dbReference>
<dbReference type="PANTHER" id="PTHR42928:SF5">
    <property type="entry name" value="BLR1237 PROTEIN"/>
    <property type="match status" value="1"/>
</dbReference>
<evidence type="ECO:0000313" key="3">
    <source>
        <dbReference type="EMBL" id="GCL63780.1"/>
    </source>
</evidence>
<reference evidence="4" key="1">
    <citation type="submission" date="2019-03" db="EMBL/GenBank/DDBJ databases">
        <title>Aquabacterium pictum sp.nov., the first bacteriochlorophyll a-containing freshwater bacterium in the genus Aquabacterium of the class Betaproteobacteria.</title>
        <authorList>
            <person name="Hirose S."/>
            <person name="Tank M."/>
            <person name="Hara E."/>
            <person name="Tamaki H."/>
            <person name="Takaichi S."/>
            <person name="Haruta S."/>
            <person name="Hanada S."/>
        </authorList>
    </citation>
    <scope>NUCLEOTIDE SEQUENCE [LARGE SCALE GENOMIC DNA]</scope>
    <source>
        <strain evidence="4">W35</strain>
    </source>
</reference>
<evidence type="ECO:0000313" key="4">
    <source>
        <dbReference type="Proteomes" id="UP000301751"/>
    </source>
</evidence>
<name>A0A480ASF6_9BURK</name>
<sequence length="322" mass="33132">MKTPFALLGLALCLLLAPAVQAQDSYPSKPIKIVVPFPPGGAADNFARLIGQKLGEAWGQAAVIENKPGAGGQIATQAVATAPADGHTLLVVTVGHAVNPSLYPRLPYDTEKDLQPVAKLATVPSVLVVNPAVPAQNLKELLALAKVQPDKLAYASSGNATTSHVAAALLASMAGVQMLHVPYKGSAPALTDLIAGQVQLMIDPLLSSAQHVKAGKLRALAISSATRSPLAPDLPTMAEAGVPGYAFAAWFLLLAPSGTPAPVVAKLNAQVARSLGAADLQERYTAMGAEAGKGTPAELQAFLAAEIRRYARLVKDTGMKAE</sequence>
<dbReference type="OrthoDB" id="8678477at2"/>
<dbReference type="InterPro" id="IPR005064">
    <property type="entry name" value="BUG"/>
</dbReference>
<dbReference type="RefSeq" id="WP_137733526.1">
    <property type="nucleotide sequence ID" value="NZ_BJCL01000007.1"/>
</dbReference>
<dbReference type="Pfam" id="PF03401">
    <property type="entry name" value="TctC"/>
    <property type="match status" value="1"/>
</dbReference>
<evidence type="ECO:0000256" key="2">
    <source>
        <dbReference type="SAM" id="SignalP"/>
    </source>
</evidence>
<comment type="similarity">
    <text evidence="1">Belongs to the UPF0065 (bug) family.</text>
</comment>
<dbReference type="PIRSF" id="PIRSF017082">
    <property type="entry name" value="YflP"/>
    <property type="match status" value="1"/>
</dbReference>
<dbReference type="CDD" id="cd13578">
    <property type="entry name" value="PBP2_Bug27"/>
    <property type="match status" value="1"/>
</dbReference>
<accession>A0A480ASF6</accession>
<organism evidence="3 4">
    <name type="scientific">Pseudaquabacterium pictum</name>
    <dbReference type="NCBI Taxonomy" id="2315236"/>
    <lineage>
        <taxon>Bacteria</taxon>
        <taxon>Pseudomonadati</taxon>
        <taxon>Pseudomonadota</taxon>
        <taxon>Betaproteobacteria</taxon>
        <taxon>Burkholderiales</taxon>
        <taxon>Sphaerotilaceae</taxon>
        <taxon>Pseudaquabacterium</taxon>
    </lineage>
</organism>
<gene>
    <name evidence="3" type="ORF">AQPW35_28610</name>
</gene>
<dbReference type="EMBL" id="BJCL01000007">
    <property type="protein sequence ID" value="GCL63780.1"/>
    <property type="molecule type" value="Genomic_DNA"/>
</dbReference>
<feature type="chain" id="PRO_5019820514" evidence="2">
    <location>
        <begin position="23"/>
        <end position="322"/>
    </location>
</feature>
<feature type="signal peptide" evidence="2">
    <location>
        <begin position="1"/>
        <end position="22"/>
    </location>
</feature>
<dbReference type="SUPFAM" id="SSF53850">
    <property type="entry name" value="Periplasmic binding protein-like II"/>
    <property type="match status" value="1"/>
</dbReference>
<dbReference type="Proteomes" id="UP000301751">
    <property type="component" value="Unassembled WGS sequence"/>
</dbReference>
<dbReference type="InterPro" id="IPR042100">
    <property type="entry name" value="Bug_dom1"/>
</dbReference>
<protein>
    <submittedName>
        <fullName evidence="3">MFS transporter</fullName>
    </submittedName>
</protein>
<dbReference type="Gene3D" id="3.40.190.10">
    <property type="entry name" value="Periplasmic binding protein-like II"/>
    <property type="match status" value="1"/>
</dbReference>